<evidence type="ECO:0000313" key="2">
    <source>
        <dbReference type="Proteomes" id="UP001647509"/>
    </source>
</evidence>
<accession>A0ACC5UCR8</accession>
<dbReference type="Proteomes" id="UP001647509">
    <property type="component" value="Unassembled WGS sequence"/>
</dbReference>
<comment type="caution">
    <text evidence="1">The sequence shown here is derived from an EMBL/GenBank/DDBJ whole genome shotgun (WGS) entry which is preliminary data.</text>
</comment>
<reference evidence="1" key="1">
    <citation type="submission" date="2021-05" db="EMBL/GenBank/DDBJ databases">
        <title>Draft genomes of bacteria isolated from model marine particles.</title>
        <authorList>
            <person name="Datta M.S."/>
            <person name="Schwartzman J.A."/>
            <person name="Enke T.N."/>
            <person name="Saavedra J."/>
            <person name="Cermak N."/>
            <person name="Cordero O.X."/>
        </authorList>
    </citation>
    <scope>NUCLEOTIDE SEQUENCE</scope>
    <source>
        <strain evidence="1">I2M19</strain>
    </source>
</reference>
<dbReference type="EMBL" id="JAHKPD010000025">
    <property type="protein sequence ID" value="MBU2952131.1"/>
    <property type="molecule type" value="Genomic_DNA"/>
</dbReference>
<evidence type="ECO:0000313" key="1">
    <source>
        <dbReference type="EMBL" id="MBU2952131.1"/>
    </source>
</evidence>
<sequence length="255" mass="29643">MIYFRVLIISFLLISCKEEIQITEEKRIANYIRTKNVNGKFDFSKDVCIEFANDSTSSLGVFYRINVKKKKEKKIVFADLKQVEKVPASYNEGKSEGWIYQLKYPSKVSLFSLIDDDLVFKRKIVLKKQDEYYNLINSFLNKRSLGDFPLGDFVYEEIIDIKEDGMGGKSIFYDIKIKKDSVFLSGQGYQTNFYDLCSAIEQNDTLKLYYKESLEGTDYNKNQKPPLLKLYKKGQEYYGVSPVISGGQEVLFEKD</sequence>
<organism evidence="1 2">
    <name type="scientific">Pseudotamlana agarivorans</name>
    <dbReference type="NCBI Taxonomy" id="481183"/>
    <lineage>
        <taxon>Bacteria</taxon>
        <taxon>Pseudomonadati</taxon>
        <taxon>Bacteroidota</taxon>
        <taxon>Flavobacteriia</taxon>
        <taxon>Flavobacteriales</taxon>
        <taxon>Flavobacteriaceae</taxon>
        <taxon>Pseudotamlana</taxon>
    </lineage>
</organism>
<name>A0ACC5UCR8_9FLAO</name>
<keyword evidence="2" id="KW-1185">Reference proteome</keyword>
<gene>
    <name evidence="1" type="ORF">KO493_15630</name>
</gene>
<protein>
    <submittedName>
        <fullName evidence="1">Uncharacterized protein</fullName>
    </submittedName>
</protein>
<proteinExistence type="predicted"/>